<evidence type="ECO:0000313" key="2">
    <source>
        <dbReference type="Proteomes" id="UP000239239"/>
    </source>
</evidence>
<dbReference type="Proteomes" id="UP000239239">
    <property type="component" value="Unassembled WGS sequence"/>
</dbReference>
<sequence length="134" mass="15673">MSMLCTNNYEEISARLLDLSPALVTVAMPLKAPVKHTTIHKQLIELNEIHNTLLLLIAGELLHWHLNIKIPSPTTLPSVCTFSEFVTERDRLFDAISKYDDLYLHLVHVRKSYEEDWVYKKMLNYIKNPLRTRE</sequence>
<comment type="caution">
    <text evidence="1">The sequence shown here is derived from an EMBL/GenBank/DDBJ whole genome shotgun (WGS) entry which is preliminary data.</text>
</comment>
<dbReference type="EMBL" id="PQWY01000001">
    <property type="protein sequence ID" value="PPK34114.1"/>
    <property type="molecule type" value="Genomic_DNA"/>
</dbReference>
<evidence type="ECO:0000313" key="1">
    <source>
        <dbReference type="EMBL" id="PPK34114.1"/>
    </source>
</evidence>
<dbReference type="RefSeq" id="WP_027228102.1">
    <property type="nucleotide sequence ID" value="NZ_CP017601.1"/>
</dbReference>
<dbReference type="AlphaFoldDB" id="A0A2S6F9I6"/>
<protein>
    <submittedName>
        <fullName evidence="1">Uncharacterized protein</fullName>
    </submittedName>
</protein>
<accession>A0A2S6F9I6</accession>
<gene>
    <name evidence="1" type="ORF">C3928_01110</name>
</gene>
<proteinExistence type="predicted"/>
<organism evidence="1 2">
    <name type="scientific">Legionella pneumophila</name>
    <dbReference type="NCBI Taxonomy" id="446"/>
    <lineage>
        <taxon>Bacteria</taxon>
        <taxon>Pseudomonadati</taxon>
        <taxon>Pseudomonadota</taxon>
        <taxon>Gammaproteobacteria</taxon>
        <taxon>Legionellales</taxon>
        <taxon>Legionellaceae</taxon>
        <taxon>Legionella</taxon>
    </lineage>
</organism>
<reference evidence="1 2" key="1">
    <citation type="submission" date="2018-02" db="EMBL/GenBank/DDBJ databases">
        <title>Draft genome sequences of four Legionella pneumophila clinical strains isolated in Ontario.</title>
        <authorList>
            <person name="Fortuna A."/>
            <person name="Ramnarine R."/>
            <person name="Li A."/>
            <person name="Frantz C."/>
            <person name="Mallo G."/>
        </authorList>
    </citation>
    <scope>NUCLEOTIDE SEQUENCE [LARGE SCALE GENOMIC DNA]</scope>
    <source>
        <strain evidence="1 2">LG61</strain>
    </source>
</reference>
<name>A0A2S6F9I6_LEGPN</name>